<dbReference type="GO" id="GO:0003824">
    <property type="term" value="F:catalytic activity"/>
    <property type="evidence" value="ECO:0007669"/>
    <property type="project" value="InterPro"/>
</dbReference>
<protein>
    <submittedName>
        <fullName evidence="2">Chemotaxis regulator CheZ, phosphatase of CheY~P</fullName>
    </submittedName>
</protein>
<keyword evidence="3" id="KW-1185">Reference proteome</keyword>
<feature type="compositionally biased region" description="Low complexity" evidence="1">
    <location>
        <begin position="205"/>
        <end position="227"/>
    </location>
</feature>
<dbReference type="EMBL" id="FTOA01000002">
    <property type="protein sequence ID" value="SIS56133.1"/>
    <property type="molecule type" value="Genomic_DNA"/>
</dbReference>
<feature type="compositionally biased region" description="Pro residues" evidence="1">
    <location>
        <begin position="228"/>
        <end position="240"/>
    </location>
</feature>
<evidence type="ECO:0000313" key="2">
    <source>
        <dbReference type="EMBL" id="SIS56133.1"/>
    </source>
</evidence>
<feature type="compositionally biased region" description="Pro residues" evidence="1">
    <location>
        <begin position="194"/>
        <end position="204"/>
    </location>
</feature>
<evidence type="ECO:0000313" key="3">
    <source>
        <dbReference type="Proteomes" id="UP000185678"/>
    </source>
</evidence>
<dbReference type="Pfam" id="PF04344">
    <property type="entry name" value="CheZ"/>
    <property type="match status" value="1"/>
</dbReference>
<dbReference type="OrthoDB" id="7269965at2"/>
<gene>
    <name evidence="2" type="ORF">SAMN05421779_102590</name>
</gene>
<feature type="compositionally biased region" description="Low complexity" evidence="1">
    <location>
        <begin position="241"/>
        <end position="256"/>
    </location>
</feature>
<dbReference type="GO" id="GO:0009288">
    <property type="term" value="C:bacterial-type flagellum"/>
    <property type="evidence" value="ECO:0007669"/>
    <property type="project" value="InterPro"/>
</dbReference>
<accession>A0A1N7K3F6</accession>
<sequence length="267" mass="28195">MNTQGRHDADVLKKELVGLFNHIQRIRREIAAIRRPGAASGEDHFMQMSDELDAIVEATEQATNSIMENVEQMEDLLNDLRALQTDPAAVALLDQIPEKTAAIFEACAFQDITGQRITKVVNSLQFVETRVNALVSMWGANELTKVGPQKTEERDEYKRYLNGPQLSGQGVSQADIDAMLFGATPAAVAKPVVAPTPAPPPKPAPVSAQPPAVKPAAPAPGAAKPAAAPAPAPKPAPTPKPVAAKPSAPPASEGPAMGQDDIDKLFG</sequence>
<reference evidence="2 3" key="1">
    <citation type="submission" date="2017-01" db="EMBL/GenBank/DDBJ databases">
        <authorList>
            <person name="Mah S.A."/>
            <person name="Swanson W.J."/>
            <person name="Moy G.W."/>
            <person name="Vacquier V.D."/>
        </authorList>
    </citation>
    <scope>NUCLEOTIDE SEQUENCE [LARGE SCALE GENOMIC DNA]</scope>
    <source>
        <strain evidence="2 3">DSM 11589</strain>
    </source>
</reference>
<dbReference type="InterPro" id="IPR007439">
    <property type="entry name" value="Chemotax_Pase_CheZ"/>
</dbReference>
<name>A0A1N7K3F6_9PROT</name>
<dbReference type="STRING" id="80876.SAMN05421779_102590"/>
<dbReference type="RefSeq" id="WP_076399431.1">
    <property type="nucleotide sequence ID" value="NZ_FTOA01000002.1"/>
</dbReference>
<evidence type="ECO:0000256" key="1">
    <source>
        <dbReference type="SAM" id="MobiDB-lite"/>
    </source>
</evidence>
<dbReference type="Gene3D" id="1.10.287.500">
    <property type="entry name" value="Helix hairpin bin"/>
    <property type="match status" value="2"/>
</dbReference>
<feature type="region of interest" description="Disordered" evidence="1">
    <location>
        <begin position="194"/>
        <end position="267"/>
    </location>
</feature>
<dbReference type="GO" id="GO:0050920">
    <property type="term" value="P:regulation of chemotaxis"/>
    <property type="evidence" value="ECO:0007669"/>
    <property type="project" value="InterPro"/>
</dbReference>
<organism evidence="2 3">
    <name type="scientific">Insolitispirillum peregrinum</name>
    <dbReference type="NCBI Taxonomy" id="80876"/>
    <lineage>
        <taxon>Bacteria</taxon>
        <taxon>Pseudomonadati</taxon>
        <taxon>Pseudomonadota</taxon>
        <taxon>Alphaproteobacteria</taxon>
        <taxon>Rhodospirillales</taxon>
        <taxon>Novispirillaceae</taxon>
        <taxon>Insolitispirillum</taxon>
    </lineage>
</organism>
<proteinExistence type="predicted"/>
<dbReference type="SUPFAM" id="SSF75708">
    <property type="entry name" value="Chemotaxis phosphatase CheZ"/>
    <property type="match status" value="1"/>
</dbReference>
<dbReference type="Proteomes" id="UP000185678">
    <property type="component" value="Unassembled WGS sequence"/>
</dbReference>
<dbReference type="AlphaFoldDB" id="A0A1N7K3F6"/>